<evidence type="ECO:0000313" key="3">
    <source>
        <dbReference type="Proteomes" id="UP000679749"/>
    </source>
</evidence>
<dbReference type="EMBL" id="JAGYPF010000002">
    <property type="protein sequence ID" value="MBS4213059.1"/>
    <property type="molecule type" value="Genomic_DNA"/>
</dbReference>
<dbReference type="RefSeq" id="WP_213117571.1">
    <property type="nucleotide sequence ID" value="NZ_JAGYPF010000002.1"/>
</dbReference>
<organism evidence="2 3">
    <name type="scientific">Neobacillus rhizophilus</name>
    <dbReference type="NCBI Taxonomy" id="2833579"/>
    <lineage>
        <taxon>Bacteria</taxon>
        <taxon>Bacillati</taxon>
        <taxon>Bacillota</taxon>
        <taxon>Bacilli</taxon>
        <taxon>Bacillales</taxon>
        <taxon>Bacillaceae</taxon>
        <taxon>Neobacillus</taxon>
    </lineage>
</organism>
<dbReference type="AlphaFoldDB" id="A0A942YUE8"/>
<proteinExistence type="predicted"/>
<evidence type="ECO:0000259" key="1">
    <source>
        <dbReference type="Pfam" id="PF07238"/>
    </source>
</evidence>
<accession>A0A942YUE8</accession>
<dbReference type="InterPro" id="IPR009875">
    <property type="entry name" value="PilZ_domain"/>
</dbReference>
<gene>
    <name evidence="2" type="ORF">KHA99_11425</name>
</gene>
<sequence length="112" mass="12795">MALKMKEKDFRVNIHFPLESELTLINVEAKLENVIVIVENVGPGGLRFISNLHLRNDQEVIYSLNSDVLEDKILLPGTVIWKEELSNELCQYGVHFNTPETTRTYLNKLLGA</sequence>
<protein>
    <submittedName>
        <fullName evidence="2">PilZ domain-containing protein</fullName>
    </submittedName>
</protein>
<dbReference type="Pfam" id="PF07238">
    <property type="entry name" value="PilZ"/>
    <property type="match status" value="1"/>
</dbReference>
<comment type="caution">
    <text evidence="2">The sequence shown here is derived from an EMBL/GenBank/DDBJ whole genome shotgun (WGS) entry which is preliminary data.</text>
</comment>
<name>A0A942YUE8_9BACI</name>
<feature type="domain" description="PilZ" evidence="1">
    <location>
        <begin position="26"/>
        <end position="107"/>
    </location>
</feature>
<dbReference type="Proteomes" id="UP000679749">
    <property type="component" value="Unassembled WGS sequence"/>
</dbReference>
<keyword evidence="3" id="KW-1185">Reference proteome</keyword>
<evidence type="ECO:0000313" key="2">
    <source>
        <dbReference type="EMBL" id="MBS4213059.1"/>
    </source>
</evidence>
<dbReference type="GO" id="GO:0035438">
    <property type="term" value="F:cyclic-di-GMP binding"/>
    <property type="evidence" value="ECO:0007669"/>
    <property type="project" value="InterPro"/>
</dbReference>
<reference evidence="2" key="1">
    <citation type="submission" date="2021-05" db="EMBL/GenBank/DDBJ databases">
        <title>Novel Bacillus species.</title>
        <authorList>
            <person name="Liu G."/>
        </authorList>
    </citation>
    <scope>NUCLEOTIDE SEQUENCE</scope>
    <source>
        <strain evidence="2">FJAT-49825</strain>
    </source>
</reference>